<keyword evidence="3" id="KW-1185">Reference proteome</keyword>
<accession>A0A3M6UQU0</accession>
<feature type="non-terminal residue" evidence="2">
    <location>
        <position position="257"/>
    </location>
</feature>
<dbReference type="EMBL" id="RCHS01000953">
    <property type="protein sequence ID" value="RMX56005.1"/>
    <property type="molecule type" value="Genomic_DNA"/>
</dbReference>
<evidence type="ECO:0000313" key="3">
    <source>
        <dbReference type="Proteomes" id="UP000275408"/>
    </source>
</evidence>
<gene>
    <name evidence="2" type="ORF">pdam_00019578</name>
</gene>
<dbReference type="PANTHER" id="PTHR36981:SF1">
    <property type="entry name" value="P2X PURINORECEPTOR 7 INTRACELLULAR DOMAIN-CONTAINING PROTEIN"/>
    <property type="match status" value="1"/>
</dbReference>
<evidence type="ECO:0000313" key="2">
    <source>
        <dbReference type="EMBL" id="RMX56005.1"/>
    </source>
</evidence>
<dbReference type="PANTHER" id="PTHR36981">
    <property type="entry name" value="ZGC:195170"/>
    <property type="match status" value="1"/>
</dbReference>
<feature type="transmembrane region" description="Helical" evidence="1">
    <location>
        <begin position="177"/>
        <end position="195"/>
    </location>
</feature>
<keyword evidence="1" id="KW-1133">Transmembrane helix</keyword>
<evidence type="ECO:0000256" key="1">
    <source>
        <dbReference type="SAM" id="Phobius"/>
    </source>
</evidence>
<dbReference type="Proteomes" id="UP000275408">
    <property type="component" value="Unassembled WGS sequence"/>
</dbReference>
<organism evidence="2 3">
    <name type="scientific">Pocillopora damicornis</name>
    <name type="common">Cauliflower coral</name>
    <name type="synonym">Millepora damicornis</name>
    <dbReference type="NCBI Taxonomy" id="46731"/>
    <lineage>
        <taxon>Eukaryota</taxon>
        <taxon>Metazoa</taxon>
        <taxon>Cnidaria</taxon>
        <taxon>Anthozoa</taxon>
        <taxon>Hexacorallia</taxon>
        <taxon>Scleractinia</taxon>
        <taxon>Astrocoeniina</taxon>
        <taxon>Pocilloporidae</taxon>
        <taxon>Pocillopora</taxon>
    </lineage>
</organism>
<keyword evidence="1" id="KW-0812">Transmembrane</keyword>
<keyword evidence="1" id="KW-0472">Membrane</keyword>
<comment type="caution">
    <text evidence="2">The sequence shown here is derived from an EMBL/GenBank/DDBJ whole genome shotgun (WGS) entry which is preliminary data.</text>
</comment>
<dbReference type="AlphaFoldDB" id="A0A3M6UQU0"/>
<protein>
    <submittedName>
        <fullName evidence="2">Uncharacterized protein</fullName>
    </submittedName>
</protein>
<reference evidence="2 3" key="1">
    <citation type="journal article" date="2018" name="Sci. Rep.">
        <title>Comparative analysis of the Pocillopora damicornis genome highlights role of immune system in coral evolution.</title>
        <authorList>
            <person name="Cunning R."/>
            <person name="Bay R.A."/>
            <person name="Gillette P."/>
            <person name="Baker A.C."/>
            <person name="Traylor-Knowles N."/>
        </authorList>
    </citation>
    <scope>NUCLEOTIDE SEQUENCE [LARGE SCALE GENOMIC DNA]</scope>
    <source>
        <strain evidence="2">RSMAS</strain>
        <tissue evidence="2">Whole animal</tissue>
    </source>
</reference>
<sequence length="257" mass="30496">MTQSVCLAPRRGFAPYEESVEPAANEGEAGQYAMKKKKKKIFSEDSLVKSTSENDFLRSVAYRQFVRIAWAYVGMSNRFPLPCYVYSVMRSAFPIAEDQKVKEVCRAQKNNIRKFHQEMTQSVCLAPRRIVLYRQYGFCTIRRKCRTDSKRRRSWAIRNEEEEEEDLLRRFFGKFDVREWFVAGLFLLYNFFVFIRKRAILITYMDVIYIYRFFAICGLKTICRLPVPCCVYSVMRSAFPIAEDQYHGYEEEDEVEL</sequence>
<proteinExistence type="predicted"/>
<name>A0A3M6UQU0_POCDA</name>